<feature type="domain" description="Nucleoporin Nup133/Nup155-like N-terminal" evidence="4">
    <location>
        <begin position="54"/>
        <end position="536"/>
    </location>
</feature>
<proteinExistence type="predicted"/>
<dbReference type="PANTHER" id="PTHR10350">
    <property type="entry name" value="NUCLEAR PORE COMPLEX PROTEIN NUP155"/>
    <property type="match status" value="1"/>
</dbReference>
<dbReference type="Proteomes" id="UP000290289">
    <property type="component" value="Chromosome 16"/>
</dbReference>
<dbReference type="GO" id="GO:0006405">
    <property type="term" value="P:RNA export from nucleus"/>
    <property type="evidence" value="ECO:0007669"/>
    <property type="project" value="TreeGrafter"/>
</dbReference>
<keyword evidence="6" id="KW-1185">Reference proteome</keyword>
<dbReference type="EMBL" id="RDQH01000342">
    <property type="protein sequence ID" value="RXH70350.1"/>
    <property type="molecule type" value="Genomic_DNA"/>
</dbReference>
<dbReference type="GO" id="GO:0036228">
    <property type="term" value="P:protein localization to nuclear inner membrane"/>
    <property type="evidence" value="ECO:0007669"/>
    <property type="project" value="TreeGrafter"/>
</dbReference>
<evidence type="ECO:0000313" key="5">
    <source>
        <dbReference type="EMBL" id="RXH70350.1"/>
    </source>
</evidence>
<dbReference type="InterPro" id="IPR014908">
    <property type="entry name" value="Nucleoporin_Nup133/Nup155_N"/>
</dbReference>
<evidence type="ECO:0000256" key="2">
    <source>
        <dbReference type="ARBA" id="ARBA00022448"/>
    </source>
</evidence>
<reference evidence="5 6" key="1">
    <citation type="submission" date="2018-10" db="EMBL/GenBank/DDBJ databases">
        <title>A high-quality apple genome assembly.</title>
        <authorList>
            <person name="Hu J."/>
        </authorList>
    </citation>
    <scope>NUCLEOTIDE SEQUENCE [LARGE SCALE GENOMIC DNA]</scope>
    <source>
        <strain evidence="6">cv. HFTH1</strain>
        <tissue evidence="5">Young leaf</tissue>
    </source>
</reference>
<organism evidence="5 6">
    <name type="scientific">Malus domestica</name>
    <name type="common">Apple</name>
    <name type="synonym">Pyrus malus</name>
    <dbReference type="NCBI Taxonomy" id="3750"/>
    <lineage>
        <taxon>Eukaryota</taxon>
        <taxon>Viridiplantae</taxon>
        <taxon>Streptophyta</taxon>
        <taxon>Embryophyta</taxon>
        <taxon>Tracheophyta</taxon>
        <taxon>Spermatophyta</taxon>
        <taxon>Magnoliopsida</taxon>
        <taxon>eudicotyledons</taxon>
        <taxon>Gunneridae</taxon>
        <taxon>Pentapetalae</taxon>
        <taxon>rosids</taxon>
        <taxon>fabids</taxon>
        <taxon>Rosales</taxon>
        <taxon>Rosaceae</taxon>
        <taxon>Amygdaloideae</taxon>
        <taxon>Maleae</taxon>
        <taxon>Malus</taxon>
    </lineage>
</organism>
<evidence type="ECO:0000313" key="6">
    <source>
        <dbReference type="Proteomes" id="UP000290289"/>
    </source>
</evidence>
<comment type="subcellular location">
    <subcellularLocation>
        <location evidence="1">Nucleus</location>
    </subcellularLocation>
</comment>
<dbReference type="STRING" id="3750.A0A498HHZ2"/>
<dbReference type="PANTHER" id="PTHR10350:SF6">
    <property type="entry name" value="NUCLEAR PORE COMPLEX PROTEIN NUP155"/>
    <property type="match status" value="1"/>
</dbReference>
<gene>
    <name evidence="5" type="ORF">DVH24_007606</name>
</gene>
<accession>A0A498HHZ2</accession>
<dbReference type="GO" id="GO:0044611">
    <property type="term" value="C:nuclear pore inner ring"/>
    <property type="evidence" value="ECO:0007669"/>
    <property type="project" value="TreeGrafter"/>
</dbReference>
<dbReference type="Gene3D" id="1.20.58.1780">
    <property type="match status" value="1"/>
</dbReference>
<name>A0A498HHZ2_MALDO</name>
<evidence type="ECO:0000259" key="4">
    <source>
        <dbReference type="Pfam" id="PF08801"/>
    </source>
</evidence>
<dbReference type="InterPro" id="IPR004870">
    <property type="entry name" value="Nucleoporin_Nup155"/>
</dbReference>
<dbReference type="GO" id="GO:0006606">
    <property type="term" value="P:protein import into nucleus"/>
    <property type="evidence" value="ECO:0007669"/>
    <property type="project" value="TreeGrafter"/>
</dbReference>
<keyword evidence="3" id="KW-0539">Nucleus</keyword>
<dbReference type="AlphaFoldDB" id="A0A498HHZ2"/>
<comment type="caution">
    <text evidence="5">The sequence shown here is derived from an EMBL/GenBank/DDBJ whole genome shotgun (WGS) entry which is preliminary data.</text>
</comment>
<dbReference type="GO" id="GO:0000972">
    <property type="term" value="P:transcription-dependent tethering of RNA polymerase II gene DNA at nuclear periphery"/>
    <property type="evidence" value="ECO:0007669"/>
    <property type="project" value="TreeGrafter"/>
</dbReference>
<sequence length="740" mass="80561">MPWEDEIVMRDVTHAGLVVGDRIGREVASQLDLEEALEASRYASHPYSTHSREWPPLVEVVDNWELPLVLIERYNAAGGEGNSLRGIFPEIRRAWASVDSSLFLWRVNKWDGQCPEYSGEDQAICAIGLAKSKPAIQYLLILATPVEFSLMVSAFYQLNLVGVCCSGGADGTDPYAEVSLQPLPEYTVPSDGITMTFITCTDKGRIFLAGRDGHIYELHYTTGSGWQKRCRKVCLTAGIGSVISRWVVPNVFKFGAVDPVVEMVFDNERHILYARTEEMKLQVYIVGQNADGPLKKVAEERNLINQRDQYGGRQSTGPRSSNRLTKSSIVCISPLSTLESKSLHLVAVLSDGRRMYLTTSPSSGNLGGFNTNHYKPTCLKVVTTRPSPLLGVSGGLAFGSMSLPGRSQNNDLSLKVEAGHYCAATTSSLLIVSRDSTAQSTGLSTSGISSRSSRALRESVSSLPVEGRMLSVADVFPLPDTATTVLSLYSEIEYGGYEGLDESCEKVSEKLWARGDLSIQHILPRRRVVVFSTMGMMEIVFNRPVDILRRLFEANTPRSILEEFFNCFGASEAAAMCLMLAARIVHSETLVSNVVAQKAAEAFEDPRLVGMPQLGGSSALSSTRTTAGGFSMGQVVQEAEPVFSGAHEGLCLCAARLLFPLWELPVMVIKGGLGSADITMSEDGLVVCRLSLEAIQVLENKIRSLENFLRSRRSQRRGLYGCVAGLGDLTGSILYGAGSE</sequence>
<keyword evidence="2" id="KW-0813">Transport</keyword>
<protein>
    <recommendedName>
        <fullName evidence="4">Nucleoporin Nup133/Nup155-like N-terminal domain-containing protein</fullName>
    </recommendedName>
</protein>
<dbReference type="GO" id="GO:0017056">
    <property type="term" value="F:structural constituent of nuclear pore"/>
    <property type="evidence" value="ECO:0007669"/>
    <property type="project" value="InterPro"/>
</dbReference>
<evidence type="ECO:0000256" key="3">
    <source>
        <dbReference type="ARBA" id="ARBA00023242"/>
    </source>
</evidence>
<evidence type="ECO:0000256" key="1">
    <source>
        <dbReference type="ARBA" id="ARBA00004123"/>
    </source>
</evidence>
<dbReference type="Pfam" id="PF08801">
    <property type="entry name" value="Nucleoporin_N"/>
    <property type="match status" value="1"/>
</dbReference>